<dbReference type="PANTHER" id="PTHR37271">
    <property type="entry name" value="KARYOGAMY PROTEIN KAR9"/>
    <property type="match status" value="1"/>
</dbReference>
<dbReference type="Pfam" id="PF08580">
    <property type="entry name" value="KAR9"/>
    <property type="match status" value="1"/>
</dbReference>
<evidence type="ECO:0000256" key="1">
    <source>
        <dbReference type="SAM" id="MobiDB-lite"/>
    </source>
</evidence>
<dbReference type="Proteomes" id="UP000002866">
    <property type="component" value="Chromosome 1"/>
</dbReference>
<dbReference type="HOGENOM" id="CLU_016705_0_0_1"/>
<dbReference type="PANTHER" id="PTHR37271:SF1">
    <property type="entry name" value="KARYOGAMY PROTEIN KAR9"/>
    <property type="match status" value="1"/>
</dbReference>
<keyword evidence="3" id="KW-1185">Reference proteome</keyword>
<dbReference type="EMBL" id="HE806316">
    <property type="protein sequence ID" value="CCH58501.1"/>
    <property type="molecule type" value="Genomic_DNA"/>
</dbReference>
<feature type="compositionally biased region" description="Polar residues" evidence="1">
    <location>
        <begin position="627"/>
        <end position="644"/>
    </location>
</feature>
<dbReference type="RefSeq" id="XP_004178020.1">
    <property type="nucleotide sequence ID" value="XM_004177972.1"/>
</dbReference>
<dbReference type="GO" id="GO:0031578">
    <property type="term" value="P:mitotic spindle orientation checkpoint signaling"/>
    <property type="evidence" value="ECO:0007669"/>
    <property type="project" value="TreeGrafter"/>
</dbReference>
<dbReference type="GeneID" id="14493716"/>
<feature type="region of interest" description="Disordered" evidence="1">
    <location>
        <begin position="743"/>
        <end position="767"/>
    </location>
</feature>
<dbReference type="GO" id="GO:0051293">
    <property type="term" value="P:establishment of spindle localization"/>
    <property type="evidence" value="ECO:0007669"/>
    <property type="project" value="TreeGrafter"/>
</dbReference>
<dbReference type="GO" id="GO:0030473">
    <property type="term" value="P:nuclear migration along microtubule"/>
    <property type="evidence" value="ECO:0007669"/>
    <property type="project" value="TreeGrafter"/>
</dbReference>
<reference evidence="2 3" key="1">
    <citation type="journal article" date="2011" name="Proc. Natl. Acad. Sci. U.S.A.">
        <title>Evolutionary erosion of yeast sex chromosomes by mating-type switching accidents.</title>
        <authorList>
            <person name="Gordon J.L."/>
            <person name="Armisen D."/>
            <person name="Proux-Wera E."/>
            <person name="Oheigeartaigh S.S."/>
            <person name="Byrne K.P."/>
            <person name="Wolfe K.H."/>
        </authorList>
    </citation>
    <scope>NUCLEOTIDE SEQUENCE [LARGE SCALE GENOMIC DNA]</scope>
    <source>
        <strain evidence="3">ATCC 34711 / CBS 6284 / DSM 70876 / NBRC 10599 / NRRL Y-10934 / UCD 77-7</strain>
    </source>
</reference>
<dbReference type="FunCoup" id="I2GWJ9">
    <property type="interactions" value="52"/>
</dbReference>
<dbReference type="STRING" id="1071380.I2GWJ9"/>
<dbReference type="OrthoDB" id="5559380at2759"/>
<evidence type="ECO:0008006" key="4">
    <source>
        <dbReference type="Google" id="ProtNLM"/>
    </source>
</evidence>
<feature type="compositionally biased region" description="Basic and acidic residues" evidence="1">
    <location>
        <begin position="743"/>
        <end position="757"/>
    </location>
</feature>
<dbReference type="GO" id="GO:0005816">
    <property type="term" value="C:spindle pole body"/>
    <property type="evidence" value="ECO:0007669"/>
    <property type="project" value="TreeGrafter"/>
</dbReference>
<gene>
    <name evidence="2" type="primary">TBLA0A07110</name>
    <name evidence="2" type="ORF">TBLA_0A07110</name>
</gene>
<dbReference type="AlphaFoldDB" id="I2GWJ9"/>
<dbReference type="GO" id="GO:0043332">
    <property type="term" value="C:mating projection tip"/>
    <property type="evidence" value="ECO:0007669"/>
    <property type="project" value="TreeGrafter"/>
</dbReference>
<feature type="region of interest" description="Disordered" evidence="1">
    <location>
        <begin position="625"/>
        <end position="644"/>
    </location>
</feature>
<evidence type="ECO:0000313" key="3">
    <source>
        <dbReference type="Proteomes" id="UP000002866"/>
    </source>
</evidence>
<dbReference type="InParanoid" id="I2GWJ9"/>
<organism evidence="2 3">
    <name type="scientific">Henningerozyma blattae (strain ATCC 34711 / CBS 6284 / DSM 70876 / NBRC 10599 / NRRL Y-10934 / UCD 77-7)</name>
    <name type="common">Yeast</name>
    <name type="synonym">Tetrapisispora blattae</name>
    <dbReference type="NCBI Taxonomy" id="1071380"/>
    <lineage>
        <taxon>Eukaryota</taxon>
        <taxon>Fungi</taxon>
        <taxon>Dikarya</taxon>
        <taxon>Ascomycota</taxon>
        <taxon>Saccharomycotina</taxon>
        <taxon>Saccharomycetes</taxon>
        <taxon>Saccharomycetales</taxon>
        <taxon>Saccharomycetaceae</taxon>
        <taxon>Henningerozyma</taxon>
    </lineage>
</organism>
<proteinExistence type="predicted"/>
<name>I2GWJ9_HENB6</name>
<dbReference type="eggNOG" id="ENOG502QRQ1">
    <property type="taxonomic scope" value="Eukaryota"/>
</dbReference>
<dbReference type="KEGG" id="tbl:TBLA_0A07110"/>
<protein>
    <recommendedName>
        <fullName evidence="4">Karyogamy protein KAR9</fullName>
    </recommendedName>
</protein>
<evidence type="ECO:0000313" key="2">
    <source>
        <dbReference type="EMBL" id="CCH58501.1"/>
    </source>
</evidence>
<accession>I2GWJ9</accession>
<sequence>MTIIDASIYNKPFLIDVNIEPLGKLVEFFETFKSFDSKLRENLTDLAIEIKQLEKGLHPYYISLPKDDQIDKYLTWLKDGKVNFDSIYNQVNKIEPSISRILDVLEDSLKPENYMIESYNIIFDLIENCTNSLNDLKAWLISIKQHIDISIDFLEISNNTMDTLHRLIKENLKTCFKIQEERFLSPIRHLPSFSLKQLLDLLNSTNENLSYKIPAFTSIDEVVYREYLELTKKIEPIDLSLNKFLLERINNFKKREVSIIKKLSIRLDEKYKIILEEYNFMTQEIKDLKKELVDKRWNILFINLSHEIEFLMEEIDLIKNKIRNYYLSNRIKEKLIKQLTKKTEIITRTFQVIFKAIELALLDTTVVKRINEISKRWLVEIKSINKIFNKYEEERDSIDDISSRINSLTLRNGKARNAENNKLIDNDNNELLPMNDKHNNKTEKRDIELNQIDEYIKKEILHCTENPQHSSAKKKRRSSLMGTAPLANKEKRISSGNKIGVALLNKMNYQPVIVTGTPVSVERNNPFYDIESINNNQKKAAKRMSKLQFNAVPDLNHPTTKHHSILGSASSSFTIRDFEDEDSFVMCSPIDKDQQHQLQHTQSETPQSPLREEIKSIFDSAEKNSIDDSMTINKKNRLQTLPSPQGLSVLERTLRKLEGSPTLYSNTNSDDENSMLLFPHEDINPFVNSTASSEEDIKIINNFEDIGNHSDTVQLYDDKQTQDLEPDEDELNDETQETIEYHDLQKEVELDNSDDSKPTPGPTTNFSYETRNSLLRLEKLEQVRKLKLKYYMTQQSKIPRWNPKAYFATWGNSDTKGISSYPENLYSELSPLPVQCLDEQLKGSLLRKPTPLSHLYS</sequence>
<dbReference type="InterPro" id="IPR013889">
    <property type="entry name" value="Karyogamy_KAR9"/>
</dbReference>
<dbReference type="GO" id="GO:0005938">
    <property type="term" value="C:cell cortex"/>
    <property type="evidence" value="ECO:0007669"/>
    <property type="project" value="TreeGrafter"/>
</dbReference>